<feature type="compositionally biased region" description="Basic and acidic residues" evidence="1">
    <location>
        <begin position="12"/>
        <end position="28"/>
    </location>
</feature>
<name>A0A7D0NMI0_9CLOS</name>
<proteinExistence type="predicted"/>
<evidence type="ECO:0000313" key="2">
    <source>
        <dbReference type="EMBL" id="QEY10252.1"/>
    </source>
</evidence>
<protein>
    <submittedName>
        <fullName evidence="2">p18</fullName>
    </submittedName>
</protein>
<dbReference type="EMBL" id="MN131070">
    <property type="protein sequence ID" value="QEY10252.1"/>
    <property type="molecule type" value="Genomic_RNA"/>
</dbReference>
<sequence length="150" mass="18232">MRGLFKTKQVKTRNDERKQDHPETDWRDKKGKMTHTEYWLGPKVPYRKEDLDEEMDYGNEDYRIIAATEDEDERETDYDTKEDFNRTYRMVNTPQRRLEKSIVNILVNYGQNHLKENQVLSMNKKVEYRYGGGRTEIQKFKLETTNKRKE</sequence>
<accession>A0A7D0NMI0</accession>
<reference evidence="2" key="1">
    <citation type="submission" date="2019-07" db="EMBL/GenBank/DDBJ databases">
        <title>Development and validation of real time quantitative PCR assays for the detection of fruit tree viruses.</title>
        <authorList>
            <person name="Diaz-Lara A."/>
            <person name="Al Rwahnih M."/>
        </authorList>
    </citation>
    <scope>NUCLEOTIDE SEQUENCE</scope>
    <source>
        <strain evidence="2">FT185</strain>
    </source>
</reference>
<organism evidence="2">
    <name type="scientific">Little cherry virus 2</name>
    <dbReference type="NCBI Taxonomy" id="154339"/>
    <lineage>
        <taxon>Viruses</taxon>
        <taxon>Riboviria</taxon>
        <taxon>Orthornavirae</taxon>
        <taxon>Kitrinoviricota</taxon>
        <taxon>Alsuviricetes</taxon>
        <taxon>Martellivirales</taxon>
        <taxon>Closteroviridae</taxon>
        <taxon>Ampelovirus</taxon>
        <taxon>Ampelovirus nanoavii</taxon>
    </lineage>
</organism>
<gene>
    <name evidence="2" type="primary">ORF0</name>
</gene>
<evidence type="ECO:0000256" key="1">
    <source>
        <dbReference type="SAM" id="MobiDB-lite"/>
    </source>
</evidence>
<feature type="region of interest" description="Disordered" evidence="1">
    <location>
        <begin position="1"/>
        <end position="32"/>
    </location>
</feature>